<dbReference type="Pfam" id="PF01551">
    <property type="entry name" value="Peptidase_M23"/>
    <property type="match status" value="1"/>
</dbReference>
<comment type="subcellular location">
    <subcellularLocation>
        <location evidence="2">Cell envelope</location>
    </subcellularLocation>
</comment>
<dbReference type="Proteomes" id="UP000003544">
    <property type="component" value="Unassembled WGS sequence"/>
</dbReference>
<evidence type="ECO:0000256" key="4">
    <source>
        <dbReference type="ARBA" id="ARBA00022723"/>
    </source>
</evidence>
<evidence type="ECO:0000256" key="2">
    <source>
        <dbReference type="ARBA" id="ARBA00004196"/>
    </source>
</evidence>
<evidence type="ECO:0000256" key="6">
    <source>
        <dbReference type="ARBA" id="ARBA00022833"/>
    </source>
</evidence>
<organism evidence="11 12">
    <name type="scientific">Methylophaga aminisulfidivorans MP</name>
    <dbReference type="NCBI Taxonomy" id="1026882"/>
    <lineage>
        <taxon>Bacteria</taxon>
        <taxon>Pseudomonadati</taxon>
        <taxon>Pseudomonadota</taxon>
        <taxon>Gammaproteobacteria</taxon>
        <taxon>Thiotrichales</taxon>
        <taxon>Piscirickettsiaceae</taxon>
        <taxon>Methylophaga</taxon>
    </lineage>
</organism>
<dbReference type="GO" id="GO:0004222">
    <property type="term" value="F:metalloendopeptidase activity"/>
    <property type="evidence" value="ECO:0007669"/>
    <property type="project" value="TreeGrafter"/>
</dbReference>
<evidence type="ECO:0000256" key="1">
    <source>
        <dbReference type="ARBA" id="ARBA00001947"/>
    </source>
</evidence>
<evidence type="ECO:0000259" key="10">
    <source>
        <dbReference type="PROSITE" id="PS51782"/>
    </source>
</evidence>
<evidence type="ECO:0000256" key="3">
    <source>
        <dbReference type="ARBA" id="ARBA00022670"/>
    </source>
</evidence>
<dbReference type="GO" id="GO:0042834">
    <property type="term" value="F:peptidoglycan binding"/>
    <property type="evidence" value="ECO:0007669"/>
    <property type="project" value="InterPro"/>
</dbReference>
<keyword evidence="9" id="KW-0472">Membrane</keyword>
<evidence type="ECO:0000256" key="9">
    <source>
        <dbReference type="SAM" id="Phobius"/>
    </source>
</evidence>
<dbReference type="InterPro" id="IPR011055">
    <property type="entry name" value="Dup_hybrid_motif"/>
</dbReference>
<sequence length="464" mass="51874">MKQIPPSPYAKPVTLVGLIILLIALLNYFFSDKPGDNAGVTEITSDNSKPAEIAASDSTTIHTDNNHITDENSQPVSAEPVEPQPQDIRYTVKDGDSLETIFNQLNIPINTLYNILEADEAYLDADVLHPDQQLIFTLDKEQNLTELALVVDPKKTVIYQRSDDNNFIHDEKLTPTSWQTEVLKGTIEGSFYLSAVDAGLTDKTIMTVRKLLQSKINFRRDLRAGDEFQVVMERETIDDTPIGNNTVVAIRFNGKKVDLSAYLHTDGIYYDKNGENLTPALLRYPTEKRFRISSSFNPRRLNPVTKRISPHNGVDFATPVGTKVISTGDGVVLRVATHRYAGKYVVIKEFGAFSTRYLHLSKILVRKGQKVSRGQVIALSGNTGRSTGPHLHYELHINDKPVNPITAKIPMLKSIPKTEMAVYQKHIKNLDDLMSGEAIVTAGGIDWLNEWLMRDKQAEKTSTM</sequence>
<dbReference type="InterPro" id="IPR018392">
    <property type="entry name" value="LysM"/>
</dbReference>
<dbReference type="InterPro" id="IPR050570">
    <property type="entry name" value="Cell_wall_metabolism_enzyme"/>
</dbReference>
<keyword evidence="5" id="KW-0378">Hydrolase</keyword>
<proteinExistence type="predicted"/>
<dbReference type="PROSITE" id="PS51782">
    <property type="entry name" value="LYSM"/>
    <property type="match status" value="1"/>
</dbReference>
<dbReference type="eggNOG" id="COG3061">
    <property type="taxonomic scope" value="Bacteria"/>
</dbReference>
<dbReference type="eggNOG" id="COG0739">
    <property type="taxonomic scope" value="Bacteria"/>
</dbReference>
<comment type="cofactor">
    <cofactor evidence="1">
        <name>Zn(2+)</name>
        <dbReference type="ChEBI" id="CHEBI:29105"/>
    </cofactor>
</comment>
<dbReference type="GO" id="GO:0046872">
    <property type="term" value="F:metal ion binding"/>
    <property type="evidence" value="ECO:0007669"/>
    <property type="project" value="UniProtKB-KW"/>
</dbReference>
<dbReference type="InterPro" id="IPR007340">
    <property type="entry name" value="LysM_Opacity-associatedA"/>
</dbReference>
<keyword evidence="3" id="KW-0645">Protease</keyword>
<feature type="domain" description="LysM" evidence="10">
    <location>
        <begin position="88"/>
        <end position="136"/>
    </location>
</feature>
<dbReference type="NCBIfam" id="NF008652">
    <property type="entry name" value="PRK11649.1"/>
    <property type="match status" value="1"/>
</dbReference>
<evidence type="ECO:0000313" key="11">
    <source>
        <dbReference type="EMBL" id="EGL55748.1"/>
    </source>
</evidence>
<dbReference type="RefSeq" id="WP_007145634.1">
    <property type="nucleotide sequence ID" value="NZ_AFIG01000001.1"/>
</dbReference>
<keyword evidence="6" id="KW-0862">Zinc</keyword>
<dbReference type="Pfam" id="PF19425">
    <property type="entry name" value="Csd3_N2"/>
    <property type="match status" value="1"/>
</dbReference>
<keyword evidence="7" id="KW-0482">Metalloprotease</keyword>
<keyword evidence="9" id="KW-0812">Transmembrane</keyword>
<name>F5SW27_9GAMM</name>
<dbReference type="AlphaFoldDB" id="F5SW27"/>
<dbReference type="OrthoDB" id="9805070at2"/>
<dbReference type="EMBL" id="AFIG01000001">
    <property type="protein sequence ID" value="EGL55748.1"/>
    <property type="molecule type" value="Genomic_DNA"/>
</dbReference>
<evidence type="ECO:0000256" key="5">
    <source>
        <dbReference type="ARBA" id="ARBA00022801"/>
    </source>
</evidence>
<dbReference type="STRING" id="1026882.MAMP_02742"/>
<dbReference type="FunFam" id="2.70.70.10:FF:000002">
    <property type="entry name" value="Murein DD-endopeptidase MepM"/>
    <property type="match status" value="1"/>
</dbReference>
<evidence type="ECO:0000256" key="7">
    <source>
        <dbReference type="ARBA" id="ARBA00023049"/>
    </source>
</evidence>
<protein>
    <submittedName>
        <fullName evidence="11">Membrane protein-like metalloendopeptidase</fullName>
    </submittedName>
</protein>
<keyword evidence="4" id="KW-0479">Metal-binding</keyword>
<comment type="caution">
    <text evidence="11">The sequence shown here is derived from an EMBL/GenBank/DDBJ whole genome shotgun (WGS) entry which is preliminary data.</text>
</comment>
<feature type="transmembrane region" description="Helical" evidence="9">
    <location>
        <begin position="12"/>
        <end position="30"/>
    </location>
</feature>
<dbReference type="Gene3D" id="3.10.450.350">
    <property type="match status" value="2"/>
</dbReference>
<dbReference type="CDD" id="cd12797">
    <property type="entry name" value="M23_peptidase"/>
    <property type="match status" value="1"/>
</dbReference>
<dbReference type="PANTHER" id="PTHR21666">
    <property type="entry name" value="PEPTIDASE-RELATED"/>
    <property type="match status" value="1"/>
</dbReference>
<dbReference type="SUPFAM" id="SSF51261">
    <property type="entry name" value="Duplicated hybrid motif"/>
    <property type="match status" value="1"/>
</dbReference>
<dbReference type="InterPro" id="IPR045834">
    <property type="entry name" value="Csd3_N2"/>
</dbReference>
<keyword evidence="12" id="KW-1185">Reference proteome</keyword>
<dbReference type="GO" id="GO:0030313">
    <property type="term" value="C:cell envelope"/>
    <property type="evidence" value="ECO:0007669"/>
    <property type="project" value="UniProtKB-SubCell"/>
</dbReference>
<feature type="region of interest" description="Disordered" evidence="8">
    <location>
        <begin position="57"/>
        <end position="83"/>
    </location>
</feature>
<dbReference type="GO" id="GO:0006508">
    <property type="term" value="P:proteolysis"/>
    <property type="evidence" value="ECO:0007669"/>
    <property type="project" value="UniProtKB-KW"/>
</dbReference>
<gene>
    <name evidence="11" type="ORF">MAMP_02742</name>
</gene>
<dbReference type="Gene3D" id="2.70.70.10">
    <property type="entry name" value="Glucose Permease (Domain IIA)"/>
    <property type="match status" value="1"/>
</dbReference>
<dbReference type="InterPro" id="IPR016047">
    <property type="entry name" value="M23ase_b-sheet_dom"/>
</dbReference>
<dbReference type="Pfam" id="PF04225">
    <property type="entry name" value="LysM_OapA"/>
    <property type="match status" value="1"/>
</dbReference>
<evidence type="ECO:0000256" key="8">
    <source>
        <dbReference type="SAM" id="MobiDB-lite"/>
    </source>
</evidence>
<dbReference type="MEROPS" id="M23.014"/>
<evidence type="ECO:0000313" key="12">
    <source>
        <dbReference type="Proteomes" id="UP000003544"/>
    </source>
</evidence>
<dbReference type="PANTHER" id="PTHR21666:SF292">
    <property type="entry name" value="MUREIN DD-ENDOPEPTIDASE MEPM"/>
    <property type="match status" value="1"/>
</dbReference>
<keyword evidence="9" id="KW-1133">Transmembrane helix</keyword>
<accession>F5SW27</accession>
<reference evidence="11 12" key="1">
    <citation type="journal article" date="2011" name="J. Bacteriol.">
        <title>Draft genome sequence of Methylophaga aminisulfidivorans MP T.</title>
        <authorList>
            <person name="Han G.H."/>
            <person name="Kim W."/>
            <person name="Chun J."/>
            <person name="Kim S.W."/>
        </authorList>
    </citation>
    <scope>NUCLEOTIDE SEQUENCE [LARGE SCALE GENOMIC DNA]</scope>
    <source>
        <strain evidence="12">MP(T)</strain>
    </source>
</reference>